<evidence type="ECO:0000313" key="9">
    <source>
        <dbReference type="EMBL" id="SCJ65133.1"/>
    </source>
</evidence>
<evidence type="ECO:0000256" key="5">
    <source>
        <dbReference type="ARBA" id="ARBA00023125"/>
    </source>
</evidence>
<evidence type="ECO:0000256" key="3">
    <source>
        <dbReference type="ARBA" id="ARBA00022833"/>
    </source>
</evidence>
<dbReference type="InterPro" id="IPR036390">
    <property type="entry name" value="WH_DNA-bd_sf"/>
</dbReference>
<feature type="binding site" evidence="7">
    <location>
        <position position="146"/>
    </location>
    <ligand>
        <name>Zn(2+)</name>
        <dbReference type="ChEBI" id="CHEBI:29105"/>
    </ligand>
</feature>
<name>A0A1C6I6E8_9FIRM</name>
<keyword evidence="5" id="KW-0238">DNA-binding</keyword>
<dbReference type="CDD" id="cd07153">
    <property type="entry name" value="Fur_like"/>
    <property type="match status" value="1"/>
</dbReference>
<keyword evidence="8" id="KW-0408">Iron</keyword>
<dbReference type="InterPro" id="IPR043135">
    <property type="entry name" value="Fur_C"/>
</dbReference>
<evidence type="ECO:0000256" key="6">
    <source>
        <dbReference type="ARBA" id="ARBA00023163"/>
    </source>
</evidence>
<comment type="cofactor">
    <cofactor evidence="8">
        <name>Mn(2+)</name>
        <dbReference type="ChEBI" id="CHEBI:29035"/>
    </cofactor>
    <cofactor evidence="8">
        <name>Fe(2+)</name>
        <dbReference type="ChEBI" id="CHEBI:29033"/>
    </cofactor>
    <text evidence="8">Binds 1 Mn(2+) or Fe(2+) ion per subunit.</text>
</comment>
<feature type="binding site" evidence="8">
    <location>
        <position position="138"/>
    </location>
    <ligand>
        <name>Fe cation</name>
        <dbReference type="ChEBI" id="CHEBI:24875"/>
    </ligand>
</feature>
<keyword evidence="6" id="KW-0804">Transcription</keyword>
<dbReference type="EMBL" id="FMHG01000001">
    <property type="protein sequence ID" value="SCJ65133.1"/>
    <property type="molecule type" value="Genomic_DNA"/>
</dbReference>
<organism evidence="9">
    <name type="scientific">uncultured Anaerotruncus sp</name>
    <dbReference type="NCBI Taxonomy" id="905011"/>
    <lineage>
        <taxon>Bacteria</taxon>
        <taxon>Bacillati</taxon>
        <taxon>Bacillota</taxon>
        <taxon>Clostridia</taxon>
        <taxon>Eubacteriales</taxon>
        <taxon>Oscillospiraceae</taxon>
        <taxon>Anaerotruncus</taxon>
        <taxon>environmental samples</taxon>
    </lineage>
</organism>
<dbReference type="GO" id="GO:0008270">
    <property type="term" value="F:zinc ion binding"/>
    <property type="evidence" value="ECO:0007669"/>
    <property type="project" value="TreeGrafter"/>
</dbReference>
<dbReference type="GO" id="GO:1900376">
    <property type="term" value="P:regulation of secondary metabolite biosynthetic process"/>
    <property type="evidence" value="ECO:0007669"/>
    <property type="project" value="TreeGrafter"/>
</dbReference>
<proteinExistence type="inferred from homology"/>
<dbReference type="Pfam" id="PF01475">
    <property type="entry name" value="FUR"/>
    <property type="match status" value="1"/>
</dbReference>
<evidence type="ECO:0000256" key="4">
    <source>
        <dbReference type="ARBA" id="ARBA00023015"/>
    </source>
</evidence>
<dbReference type="GO" id="GO:0000976">
    <property type="term" value="F:transcription cis-regulatory region binding"/>
    <property type="evidence" value="ECO:0007669"/>
    <property type="project" value="TreeGrafter"/>
</dbReference>
<protein>
    <submittedName>
        <fullName evidence="9">Peroxide-responsive repressor perR</fullName>
    </submittedName>
</protein>
<dbReference type="AlphaFoldDB" id="A0A1C6I6E8"/>
<reference evidence="9" key="1">
    <citation type="submission" date="2015-09" db="EMBL/GenBank/DDBJ databases">
        <authorList>
            <consortium name="Pathogen Informatics"/>
        </authorList>
    </citation>
    <scope>NUCLEOTIDE SEQUENCE</scope>
    <source>
        <strain evidence="9">2789STDY5834896</strain>
    </source>
</reference>
<dbReference type="SUPFAM" id="SSF46785">
    <property type="entry name" value="Winged helix' DNA-binding domain"/>
    <property type="match status" value="1"/>
</dbReference>
<gene>
    <name evidence="9" type="primary">perR_1</name>
    <name evidence="9" type="ORF">SAMEA3545359_01259</name>
</gene>
<evidence type="ECO:0000256" key="7">
    <source>
        <dbReference type="PIRSR" id="PIRSR602481-1"/>
    </source>
</evidence>
<comment type="cofactor">
    <cofactor evidence="7">
        <name>Zn(2+)</name>
        <dbReference type="ChEBI" id="CHEBI:29105"/>
    </cofactor>
    <text evidence="7">Binds 1 zinc ion per subunit.</text>
</comment>
<accession>A0A1C6I6E8</accession>
<evidence type="ECO:0000256" key="1">
    <source>
        <dbReference type="ARBA" id="ARBA00007957"/>
    </source>
</evidence>
<feature type="binding site" evidence="7">
    <location>
        <position position="109"/>
    </location>
    <ligand>
        <name>Zn(2+)</name>
        <dbReference type="ChEBI" id="CHEBI:29105"/>
    </ligand>
</feature>
<dbReference type="PANTHER" id="PTHR33202">
    <property type="entry name" value="ZINC UPTAKE REGULATION PROTEIN"/>
    <property type="match status" value="1"/>
</dbReference>
<comment type="similarity">
    <text evidence="1">Belongs to the Fur family.</text>
</comment>
<keyword evidence="3 7" id="KW-0862">Zinc</keyword>
<feature type="binding site" evidence="7">
    <location>
        <position position="149"/>
    </location>
    <ligand>
        <name>Zn(2+)</name>
        <dbReference type="ChEBI" id="CHEBI:29105"/>
    </ligand>
</feature>
<dbReference type="GO" id="GO:0045892">
    <property type="term" value="P:negative regulation of DNA-templated transcription"/>
    <property type="evidence" value="ECO:0007669"/>
    <property type="project" value="TreeGrafter"/>
</dbReference>
<dbReference type="InterPro" id="IPR036388">
    <property type="entry name" value="WH-like_DNA-bd_sf"/>
</dbReference>
<sequence>MLTTGLLSSIINSNKNNNSYSFNESAAMKYSRQRELVLQAVRENPIHPTADQVYHILKKDNPQISLATVYRNLNLLSQTGQIVKIPLPNQGDRFDGHTVPHYHMLCQQCGQVFDLQLSLLDGLDEQIQASTGFAVTGHQLIVTGYCPHCQQAGADSTAH</sequence>
<evidence type="ECO:0000256" key="2">
    <source>
        <dbReference type="ARBA" id="ARBA00022491"/>
    </source>
</evidence>
<dbReference type="GO" id="GO:0003700">
    <property type="term" value="F:DNA-binding transcription factor activity"/>
    <property type="evidence" value="ECO:0007669"/>
    <property type="project" value="InterPro"/>
</dbReference>
<keyword evidence="2" id="KW-0678">Repressor</keyword>
<dbReference type="Gene3D" id="1.10.10.10">
    <property type="entry name" value="Winged helix-like DNA-binding domain superfamily/Winged helix DNA-binding domain"/>
    <property type="match status" value="1"/>
</dbReference>
<dbReference type="InterPro" id="IPR002481">
    <property type="entry name" value="FUR"/>
</dbReference>
<keyword evidence="7" id="KW-0479">Metal-binding</keyword>
<keyword evidence="4" id="KW-0805">Transcription regulation</keyword>
<evidence type="ECO:0000256" key="8">
    <source>
        <dbReference type="PIRSR" id="PIRSR602481-2"/>
    </source>
</evidence>
<dbReference type="PANTHER" id="PTHR33202:SF7">
    <property type="entry name" value="FERRIC UPTAKE REGULATION PROTEIN"/>
    <property type="match status" value="1"/>
</dbReference>
<dbReference type="Gene3D" id="3.30.1490.190">
    <property type="match status" value="1"/>
</dbReference>
<feature type="binding site" evidence="7">
    <location>
        <position position="106"/>
    </location>
    <ligand>
        <name>Zn(2+)</name>
        <dbReference type="ChEBI" id="CHEBI:29105"/>
    </ligand>
</feature>